<dbReference type="AlphaFoldDB" id="A0A0C9VYL5"/>
<evidence type="ECO:0000259" key="1">
    <source>
        <dbReference type="Pfam" id="PF21294"/>
    </source>
</evidence>
<evidence type="ECO:0000313" key="3">
    <source>
        <dbReference type="Proteomes" id="UP000053820"/>
    </source>
</evidence>
<feature type="domain" description="Polysaccharide lyase 14" evidence="1">
    <location>
        <begin position="7"/>
        <end position="50"/>
    </location>
</feature>
<feature type="non-terminal residue" evidence="2">
    <location>
        <position position="1"/>
    </location>
</feature>
<organism evidence="2 3">
    <name type="scientific">Hydnomerulius pinastri MD-312</name>
    <dbReference type="NCBI Taxonomy" id="994086"/>
    <lineage>
        <taxon>Eukaryota</taxon>
        <taxon>Fungi</taxon>
        <taxon>Dikarya</taxon>
        <taxon>Basidiomycota</taxon>
        <taxon>Agaricomycotina</taxon>
        <taxon>Agaricomycetes</taxon>
        <taxon>Agaricomycetidae</taxon>
        <taxon>Boletales</taxon>
        <taxon>Boletales incertae sedis</taxon>
        <taxon>Leucogyrophana</taxon>
    </lineage>
</organism>
<gene>
    <name evidence="2" type="ORF">HYDPIDRAFT_112872</name>
</gene>
<reference evidence="2 3" key="1">
    <citation type="submission" date="2014-04" db="EMBL/GenBank/DDBJ databases">
        <title>Evolutionary Origins and Diversification of the Mycorrhizal Mutualists.</title>
        <authorList>
            <consortium name="DOE Joint Genome Institute"/>
            <consortium name="Mycorrhizal Genomics Consortium"/>
            <person name="Kohler A."/>
            <person name="Kuo A."/>
            <person name="Nagy L.G."/>
            <person name="Floudas D."/>
            <person name="Copeland A."/>
            <person name="Barry K.W."/>
            <person name="Cichocki N."/>
            <person name="Veneault-Fourrey C."/>
            <person name="LaButti K."/>
            <person name="Lindquist E.A."/>
            <person name="Lipzen A."/>
            <person name="Lundell T."/>
            <person name="Morin E."/>
            <person name="Murat C."/>
            <person name="Riley R."/>
            <person name="Ohm R."/>
            <person name="Sun H."/>
            <person name="Tunlid A."/>
            <person name="Henrissat B."/>
            <person name="Grigoriev I.V."/>
            <person name="Hibbett D.S."/>
            <person name="Martin F."/>
        </authorList>
    </citation>
    <scope>NUCLEOTIDE SEQUENCE [LARGE SCALE GENOMIC DNA]</scope>
    <source>
        <strain evidence="2 3">MD-312</strain>
    </source>
</reference>
<dbReference type="OrthoDB" id="3337916at2759"/>
<dbReference type="EMBL" id="KN839850">
    <property type="protein sequence ID" value="KIJ63460.1"/>
    <property type="molecule type" value="Genomic_DNA"/>
</dbReference>
<dbReference type="InterPro" id="IPR048958">
    <property type="entry name" value="Polysacc_lyase_14"/>
</dbReference>
<keyword evidence="3" id="KW-1185">Reference proteome</keyword>
<evidence type="ECO:0000313" key="2">
    <source>
        <dbReference type="EMBL" id="KIJ63460.1"/>
    </source>
</evidence>
<dbReference type="Proteomes" id="UP000053820">
    <property type="component" value="Unassembled WGS sequence"/>
</dbReference>
<dbReference type="Gene3D" id="2.60.120.200">
    <property type="match status" value="1"/>
</dbReference>
<name>A0A0C9VYL5_9AGAM</name>
<accession>A0A0C9VYL5</accession>
<dbReference type="HOGENOM" id="CLU_2114674_0_0_1"/>
<dbReference type="Pfam" id="PF21294">
    <property type="entry name" value="Polysacc_lyase_14"/>
    <property type="match status" value="1"/>
</dbReference>
<proteinExistence type="predicted"/>
<protein>
    <recommendedName>
        <fullName evidence="1">Polysaccharide lyase 14 domain-containing protein</fullName>
    </recommendedName>
</protein>
<sequence>MDLLTRSRSGELQLWVNGVCMIHAKGLILREGEASHIKGMYFQTFFGGEKGIVRNKIWVLNDFQGTRLTGHPQRARVLGLQMSLASLLDEESLCKSYIQQTVTTMCIDGLGVNYS</sequence>